<dbReference type="SUPFAM" id="SSF53335">
    <property type="entry name" value="S-adenosyl-L-methionine-dependent methyltransferases"/>
    <property type="match status" value="1"/>
</dbReference>
<gene>
    <name evidence="1" type="ordered locus">Tpau_1773</name>
</gene>
<name>D5UMB1_TSUPD</name>
<reference evidence="1 2" key="2">
    <citation type="journal article" date="2011" name="Stand. Genomic Sci.">
        <title>Complete genome sequence of Tsukamurella paurometabola type strain (no. 33).</title>
        <authorList>
            <person name="Munk A.C."/>
            <person name="Lapidus A."/>
            <person name="Lucas S."/>
            <person name="Nolan M."/>
            <person name="Tice H."/>
            <person name="Cheng J.F."/>
            <person name="Del Rio T.G."/>
            <person name="Goodwin L."/>
            <person name="Pitluck S."/>
            <person name="Liolios K."/>
            <person name="Huntemann M."/>
            <person name="Ivanova N."/>
            <person name="Mavromatis K."/>
            <person name="Mikhailova N."/>
            <person name="Pati A."/>
            <person name="Chen A."/>
            <person name="Palaniappan K."/>
            <person name="Tapia R."/>
            <person name="Han C."/>
            <person name="Land M."/>
            <person name="Hauser L."/>
            <person name="Chang Y.J."/>
            <person name="Jeffries C.D."/>
            <person name="Brettin T."/>
            <person name="Yasawong M."/>
            <person name="Brambilla E.M."/>
            <person name="Rohde M."/>
            <person name="Sikorski J."/>
            <person name="Goker M."/>
            <person name="Detter J.C."/>
            <person name="Woyke T."/>
            <person name="Bristow J."/>
            <person name="Eisen J.A."/>
            <person name="Markowitz V."/>
            <person name="Hugenholtz P."/>
            <person name="Kyrpides N.C."/>
            <person name="Klenk H.P."/>
        </authorList>
    </citation>
    <scope>NUCLEOTIDE SEQUENCE [LARGE SCALE GENOMIC DNA]</scope>
    <source>
        <strain evidence="2">ATCC 8368 / DSM 20162 / CCUG 35730 / CIP 100753 / JCM 10117 / KCTC 9821 / NBRC 16120 / NCIMB 702349 / NCTC 13040</strain>
    </source>
</reference>
<dbReference type="KEGG" id="tpr:Tpau_1773"/>
<dbReference type="PANTHER" id="PTHR18895:SF74">
    <property type="entry name" value="MTRF1L RELEASE FACTOR GLUTAMINE METHYLTRANSFERASE"/>
    <property type="match status" value="1"/>
</dbReference>
<keyword evidence="1" id="KW-0489">Methyltransferase</keyword>
<organism evidence="1 2">
    <name type="scientific">Tsukamurella paurometabola (strain ATCC 8368 / DSM 20162 / CCUG 35730 / CIP 100753 / JCM 10117 / KCTC 9821 / NBRC 16120 / NCIMB 702349 / NCTC 13040)</name>
    <name type="common">Corynebacterium paurometabolum</name>
    <dbReference type="NCBI Taxonomy" id="521096"/>
    <lineage>
        <taxon>Bacteria</taxon>
        <taxon>Bacillati</taxon>
        <taxon>Actinomycetota</taxon>
        <taxon>Actinomycetes</taxon>
        <taxon>Mycobacteriales</taxon>
        <taxon>Tsukamurellaceae</taxon>
        <taxon>Tsukamurella</taxon>
    </lineage>
</organism>
<protein>
    <submittedName>
        <fullName evidence="1">Modification methylase, HemK family</fullName>
    </submittedName>
</protein>
<accession>D5UMB1</accession>
<dbReference type="GO" id="GO:0032259">
    <property type="term" value="P:methylation"/>
    <property type="evidence" value="ECO:0007669"/>
    <property type="project" value="UniProtKB-KW"/>
</dbReference>
<keyword evidence="2" id="KW-1185">Reference proteome</keyword>
<proteinExistence type="predicted"/>
<dbReference type="RefSeq" id="WP_013126419.1">
    <property type="nucleotide sequence ID" value="NC_014158.1"/>
</dbReference>
<dbReference type="NCBIfam" id="TIGR03704">
    <property type="entry name" value="PrmC_rel_meth"/>
    <property type="match status" value="1"/>
</dbReference>
<dbReference type="eggNOG" id="COG2890">
    <property type="taxonomic scope" value="Bacteria"/>
</dbReference>
<dbReference type="GO" id="GO:0008168">
    <property type="term" value="F:methyltransferase activity"/>
    <property type="evidence" value="ECO:0007669"/>
    <property type="project" value="UniProtKB-KW"/>
</dbReference>
<dbReference type="Proteomes" id="UP000001213">
    <property type="component" value="Chromosome"/>
</dbReference>
<evidence type="ECO:0000313" key="2">
    <source>
        <dbReference type="Proteomes" id="UP000001213"/>
    </source>
</evidence>
<dbReference type="Gene3D" id="1.10.8.10">
    <property type="entry name" value="DNA helicase RuvA subunit, C-terminal domain"/>
    <property type="match status" value="1"/>
</dbReference>
<dbReference type="HOGENOM" id="CLU_018398_4_2_11"/>
<reference evidence="2" key="1">
    <citation type="submission" date="2010-03" db="EMBL/GenBank/DDBJ databases">
        <title>The complete chromosome of Tsukamurella paurometabola DSM 20162.</title>
        <authorList>
            <consortium name="US DOE Joint Genome Institute (JGI-PGF)"/>
            <person name="Lucas S."/>
            <person name="Copeland A."/>
            <person name="Lapidus A."/>
            <person name="Glavina del Rio T."/>
            <person name="Dalin E."/>
            <person name="Tice H."/>
            <person name="Bruce D."/>
            <person name="Goodwin L."/>
            <person name="Pitluck S."/>
            <person name="Kyrpides N."/>
            <person name="Mavromatis K."/>
            <person name="Ivanova N."/>
            <person name="Mikhailova N."/>
            <person name="Munk A.C."/>
            <person name="Brettin T."/>
            <person name="Detter J.C."/>
            <person name="Tapia R."/>
            <person name="Han C."/>
            <person name="Larimer F."/>
            <person name="Land M."/>
            <person name="Hauser L."/>
            <person name="Markowitz V."/>
            <person name="Cheng J.-F."/>
            <person name="Hugenholtz P."/>
            <person name="Woyke T."/>
            <person name="Wu D."/>
            <person name="Jando M."/>
            <person name="Brambilla E."/>
            <person name="Klenk H.-P."/>
            <person name="Eisen J.A."/>
        </authorList>
    </citation>
    <scope>NUCLEOTIDE SEQUENCE [LARGE SCALE GENOMIC DNA]</scope>
    <source>
        <strain evidence="2">ATCC 8368 / DSM 20162 / CCUG 35730 / CIP 100753 / JCM 10117 / KCTC 9821 / NBRC 16120 / NCIMB 702349 / NCTC 13040</strain>
    </source>
</reference>
<dbReference type="InterPro" id="IPR029063">
    <property type="entry name" value="SAM-dependent_MTases_sf"/>
</dbReference>
<evidence type="ECO:0000313" key="1">
    <source>
        <dbReference type="EMBL" id="ADG78391.1"/>
    </source>
</evidence>
<keyword evidence="1" id="KW-0808">Transferase</keyword>
<dbReference type="AlphaFoldDB" id="D5UMB1"/>
<dbReference type="InterPro" id="IPR022446">
    <property type="entry name" value="MeTrfrase_put"/>
</dbReference>
<dbReference type="CDD" id="cd02440">
    <property type="entry name" value="AdoMet_MTases"/>
    <property type="match status" value="1"/>
</dbReference>
<dbReference type="EMBL" id="CP001966">
    <property type="protein sequence ID" value="ADG78391.1"/>
    <property type="molecule type" value="Genomic_DNA"/>
</dbReference>
<dbReference type="PANTHER" id="PTHR18895">
    <property type="entry name" value="HEMK METHYLTRANSFERASE"/>
    <property type="match status" value="1"/>
</dbReference>
<dbReference type="STRING" id="521096.Tpau_1773"/>
<dbReference type="Gene3D" id="3.40.50.150">
    <property type="entry name" value="Vaccinia Virus protein VP39"/>
    <property type="match status" value="1"/>
</dbReference>
<sequence>MDVIDELRAAGCVFADQEAQLLGESATGAELEDLVRRRCSGEPLEHLLGWAEFRGTRLSVGPGAFVPRRRTELLAELADEARPSVLVELCCGVAPIASTCTADEVYAVDIDPVPLVYARENAPSATVLAGDLFAPLPRDLCGRTDVIAANAPYVPSAAIATMPAEARDHEPRAALDGGPDGLALHRRIAAEARMWLAEGGVVLIETGRYQAEYTERLLRAAGFTARVVADAERASTVAVGVLEPA</sequence>
<dbReference type="InterPro" id="IPR050320">
    <property type="entry name" value="N5-glutamine_MTase"/>
</dbReference>